<dbReference type="AlphaFoldDB" id="A0A5B7J739"/>
<protein>
    <submittedName>
        <fullName evidence="1">Uncharacterized protein</fullName>
    </submittedName>
</protein>
<reference evidence="1 2" key="1">
    <citation type="submission" date="2019-05" db="EMBL/GenBank/DDBJ databases">
        <title>Another draft genome of Portunus trituberculatus and its Hox gene families provides insights of decapod evolution.</title>
        <authorList>
            <person name="Jeong J.-H."/>
            <person name="Song I."/>
            <person name="Kim S."/>
            <person name="Choi T."/>
            <person name="Kim D."/>
            <person name="Ryu S."/>
            <person name="Kim W."/>
        </authorList>
    </citation>
    <scope>NUCLEOTIDE SEQUENCE [LARGE SCALE GENOMIC DNA]</scope>
    <source>
        <tissue evidence="1">Muscle</tissue>
    </source>
</reference>
<keyword evidence="2" id="KW-1185">Reference proteome</keyword>
<dbReference type="EMBL" id="VSRR010082253">
    <property type="protein sequence ID" value="MPC89806.1"/>
    <property type="molecule type" value="Genomic_DNA"/>
</dbReference>
<comment type="caution">
    <text evidence="1">The sequence shown here is derived from an EMBL/GenBank/DDBJ whole genome shotgun (WGS) entry which is preliminary data.</text>
</comment>
<proteinExistence type="predicted"/>
<sequence length="61" mass="7142">MYSSSLHSLDMTNFKGYRVGENILRNTVTSARELKPVERHDILSFSFTFFPPSFRHPPLIR</sequence>
<accession>A0A5B7J739</accession>
<name>A0A5B7J739_PORTR</name>
<evidence type="ECO:0000313" key="1">
    <source>
        <dbReference type="EMBL" id="MPC89806.1"/>
    </source>
</evidence>
<organism evidence="1 2">
    <name type="scientific">Portunus trituberculatus</name>
    <name type="common">Swimming crab</name>
    <name type="synonym">Neptunus trituberculatus</name>
    <dbReference type="NCBI Taxonomy" id="210409"/>
    <lineage>
        <taxon>Eukaryota</taxon>
        <taxon>Metazoa</taxon>
        <taxon>Ecdysozoa</taxon>
        <taxon>Arthropoda</taxon>
        <taxon>Crustacea</taxon>
        <taxon>Multicrustacea</taxon>
        <taxon>Malacostraca</taxon>
        <taxon>Eumalacostraca</taxon>
        <taxon>Eucarida</taxon>
        <taxon>Decapoda</taxon>
        <taxon>Pleocyemata</taxon>
        <taxon>Brachyura</taxon>
        <taxon>Eubrachyura</taxon>
        <taxon>Portunoidea</taxon>
        <taxon>Portunidae</taxon>
        <taxon>Portuninae</taxon>
        <taxon>Portunus</taxon>
    </lineage>
</organism>
<gene>
    <name evidence="1" type="ORF">E2C01_084766</name>
</gene>
<evidence type="ECO:0000313" key="2">
    <source>
        <dbReference type="Proteomes" id="UP000324222"/>
    </source>
</evidence>
<dbReference type="Proteomes" id="UP000324222">
    <property type="component" value="Unassembled WGS sequence"/>
</dbReference>